<accession>A0A7C2THW0</accession>
<name>A0A7C2THW0_9BACT</name>
<protein>
    <submittedName>
        <fullName evidence="1">Uncharacterized protein</fullName>
    </submittedName>
</protein>
<sequence length="64" mass="7143">MLTHCPHCQKEINLSVPQKSKIRQALGALPEGRTLKISCPNCREGIHIRRENVATEGTQEAPRP</sequence>
<reference evidence="1" key="1">
    <citation type="journal article" date="2020" name="mSystems">
        <title>Genome- and Community-Level Interaction Insights into Carbon Utilization and Element Cycling Functions of Hydrothermarchaeota in Hydrothermal Sediment.</title>
        <authorList>
            <person name="Zhou Z."/>
            <person name="Liu Y."/>
            <person name="Xu W."/>
            <person name="Pan J."/>
            <person name="Luo Z.H."/>
            <person name="Li M."/>
        </authorList>
    </citation>
    <scope>NUCLEOTIDE SEQUENCE [LARGE SCALE GENOMIC DNA]</scope>
    <source>
        <strain evidence="1">SpSt-1224</strain>
    </source>
</reference>
<dbReference type="AlphaFoldDB" id="A0A7C2THW0"/>
<comment type="caution">
    <text evidence="1">The sequence shown here is derived from an EMBL/GenBank/DDBJ whole genome shotgun (WGS) entry which is preliminary data.</text>
</comment>
<proteinExistence type="predicted"/>
<gene>
    <name evidence="1" type="ORF">ENN98_06610</name>
</gene>
<organism evidence="1">
    <name type="scientific">Desulfurivibrio alkaliphilus</name>
    <dbReference type="NCBI Taxonomy" id="427923"/>
    <lineage>
        <taxon>Bacteria</taxon>
        <taxon>Pseudomonadati</taxon>
        <taxon>Thermodesulfobacteriota</taxon>
        <taxon>Desulfobulbia</taxon>
        <taxon>Desulfobulbales</taxon>
        <taxon>Desulfobulbaceae</taxon>
        <taxon>Desulfurivibrio</taxon>
    </lineage>
</organism>
<evidence type="ECO:0000313" key="1">
    <source>
        <dbReference type="EMBL" id="HET98348.1"/>
    </source>
</evidence>
<dbReference type="Proteomes" id="UP000885986">
    <property type="component" value="Unassembled WGS sequence"/>
</dbReference>
<feature type="non-terminal residue" evidence="1">
    <location>
        <position position="64"/>
    </location>
</feature>
<dbReference type="EMBL" id="DSDS01000148">
    <property type="protein sequence ID" value="HET98348.1"/>
    <property type="molecule type" value="Genomic_DNA"/>
</dbReference>